<dbReference type="RefSeq" id="WP_131367167.1">
    <property type="nucleotide sequence ID" value="NZ_SJKB01000035.1"/>
</dbReference>
<dbReference type="AlphaFoldDB" id="A0A4R0JV95"/>
<evidence type="ECO:0000313" key="4">
    <source>
        <dbReference type="Proteomes" id="UP000291144"/>
    </source>
</evidence>
<keyword evidence="4" id="KW-1185">Reference proteome</keyword>
<dbReference type="CDD" id="cd04301">
    <property type="entry name" value="NAT_SF"/>
    <property type="match status" value="1"/>
</dbReference>
<feature type="domain" description="N-acetyltransferase" evidence="2">
    <location>
        <begin position="57"/>
        <end position="143"/>
    </location>
</feature>
<evidence type="ECO:0000256" key="1">
    <source>
        <dbReference type="SAM" id="MobiDB-lite"/>
    </source>
</evidence>
<name>A0A4R0JV95_9ACTN</name>
<dbReference type="PROSITE" id="PS51729">
    <property type="entry name" value="GNAT_YJDJ"/>
    <property type="match status" value="1"/>
</dbReference>
<dbReference type="GO" id="GO:0016740">
    <property type="term" value="F:transferase activity"/>
    <property type="evidence" value="ECO:0007669"/>
    <property type="project" value="UniProtKB-KW"/>
</dbReference>
<dbReference type="InterPro" id="IPR031165">
    <property type="entry name" value="GNAT_YJDJ"/>
</dbReference>
<dbReference type="Pfam" id="PF14542">
    <property type="entry name" value="Acetyltransf_CG"/>
    <property type="match status" value="1"/>
</dbReference>
<proteinExistence type="predicted"/>
<protein>
    <submittedName>
        <fullName evidence="3">N-acetyltransferase</fullName>
    </submittedName>
</protein>
<evidence type="ECO:0000259" key="2">
    <source>
        <dbReference type="PROSITE" id="PS51729"/>
    </source>
</evidence>
<keyword evidence="3" id="KW-0808">Transferase</keyword>
<dbReference type="Proteomes" id="UP000291144">
    <property type="component" value="Unassembled WGS sequence"/>
</dbReference>
<dbReference type="SUPFAM" id="SSF55729">
    <property type="entry name" value="Acyl-CoA N-acyltransferases (Nat)"/>
    <property type="match status" value="1"/>
</dbReference>
<comment type="caution">
    <text evidence="3">The sequence shown here is derived from an EMBL/GenBank/DDBJ whole genome shotgun (WGS) entry which is preliminary data.</text>
</comment>
<dbReference type="InterPro" id="IPR016181">
    <property type="entry name" value="Acyl_CoA_acyltransferase"/>
</dbReference>
<organism evidence="3 4">
    <name type="scientific">Kribbella pittospori</name>
    <dbReference type="NCBI Taxonomy" id="722689"/>
    <lineage>
        <taxon>Bacteria</taxon>
        <taxon>Bacillati</taxon>
        <taxon>Actinomycetota</taxon>
        <taxon>Actinomycetes</taxon>
        <taxon>Propionibacteriales</taxon>
        <taxon>Kribbellaceae</taxon>
        <taxon>Kribbella</taxon>
    </lineage>
</organism>
<reference evidence="3 4" key="1">
    <citation type="submission" date="2019-02" db="EMBL/GenBank/DDBJ databases">
        <title>Kribbella capetownensis sp. nov. and Kribbella speibonae sp. nov., isolated from soil.</title>
        <authorList>
            <person name="Curtis S.M."/>
            <person name="Norton I."/>
            <person name="Everest G.J."/>
            <person name="Meyers P.R."/>
        </authorList>
    </citation>
    <scope>NUCLEOTIDE SEQUENCE [LARGE SCALE GENOMIC DNA]</scope>
    <source>
        <strain evidence="3 4">NRRL B-24813</strain>
    </source>
</reference>
<gene>
    <name evidence="3" type="ORF">E0H73_44345</name>
</gene>
<feature type="compositionally biased region" description="Pro residues" evidence="1">
    <location>
        <begin position="1"/>
        <end position="11"/>
    </location>
</feature>
<dbReference type="EMBL" id="SJKB01000035">
    <property type="protein sequence ID" value="TCC46155.1"/>
    <property type="molecule type" value="Genomic_DNA"/>
</dbReference>
<dbReference type="OrthoDB" id="5405911at2"/>
<dbReference type="Gene3D" id="3.40.630.30">
    <property type="match status" value="1"/>
</dbReference>
<feature type="region of interest" description="Disordered" evidence="1">
    <location>
        <begin position="1"/>
        <end position="35"/>
    </location>
</feature>
<accession>A0A4R0JV95</accession>
<sequence length="146" mass="15501">MSGNAPPPGQSGPPEDQTAAAMPAAASVPDRQSLDANRVLPVSDLGVTDRSGGIEVVHRELDRFYELLDRGMSVALLVYEQGPDRTAITHAMVREDQRGRGYGTTLIATALPHLAASGGPVVNYCNSVARFLEKHPDFKTFVGSDG</sequence>
<evidence type="ECO:0000313" key="3">
    <source>
        <dbReference type="EMBL" id="TCC46155.1"/>
    </source>
</evidence>